<feature type="coiled-coil region" evidence="12">
    <location>
        <begin position="165"/>
        <end position="206"/>
    </location>
</feature>
<keyword evidence="8 12" id="KW-0175">Coiled coil</keyword>
<feature type="domain" description="Kinetochore protein Nuf2 N-terminal" evidence="13">
    <location>
        <begin position="4"/>
        <end position="142"/>
    </location>
</feature>
<keyword evidence="4" id="KW-0158">Chromosome</keyword>
<evidence type="ECO:0000256" key="2">
    <source>
        <dbReference type="ARBA" id="ARBA00004629"/>
    </source>
</evidence>
<keyword evidence="11" id="KW-0137">Centromere</keyword>
<reference evidence="15 17" key="1">
    <citation type="journal article" date="2011" name="Science">
        <title>Comparative functional genomics of the fission yeasts.</title>
        <authorList>
            <person name="Rhind N."/>
            <person name="Chen Z."/>
            <person name="Yassour M."/>
            <person name="Thompson D.A."/>
            <person name="Haas B.J."/>
            <person name="Habib N."/>
            <person name="Wapinski I."/>
            <person name="Roy S."/>
            <person name="Lin M.F."/>
            <person name="Heiman D.I."/>
            <person name="Young S.K."/>
            <person name="Furuya K."/>
            <person name="Guo Y."/>
            <person name="Pidoux A."/>
            <person name="Chen H.M."/>
            <person name="Robbertse B."/>
            <person name="Goldberg J.M."/>
            <person name="Aoki K."/>
            <person name="Bayne E.H."/>
            <person name="Berlin A.M."/>
            <person name="Desjardins C.A."/>
            <person name="Dobbs E."/>
            <person name="Dukaj L."/>
            <person name="Fan L."/>
            <person name="FitzGerald M.G."/>
            <person name="French C."/>
            <person name="Gujja S."/>
            <person name="Hansen K."/>
            <person name="Keifenheim D."/>
            <person name="Levin J.Z."/>
            <person name="Mosher R.A."/>
            <person name="Mueller C.A."/>
            <person name="Pfiffner J."/>
            <person name="Priest M."/>
            <person name="Russ C."/>
            <person name="Smialowska A."/>
            <person name="Swoboda P."/>
            <person name="Sykes S.M."/>
            <person name="Vaughn M."/>
            <person name="Vengrova S."/>
            <person name="Yoder R."/>
            <person name="Zeng Q."/>
            <person name="Allshire R."/>
            <person name="Baulcombe D."/>
            <person name="Birren B.W."/>
            <person name="Brown W."/>
            <person name="Ekwall K."/>
            <person name="Kellis M."/>
            <person name="Leatherwood J."/>
            <person name="Levin H."/>
            <person name="Margalit H."/>
            <person name="Martienssen R."/>
            <person name="Nieduszynski C.A."/>
            <person name="Spatafora J.W."/>
            <person name="Friedman N."/>
            <person name="Dalgaard J.Z."/>
            <person name="Baumann P."/>
            <person name="Niki H."/>
            <person name="Regev A."/>
            <person name="Nusbaum C."/>
        </authorList>
    </citation>
    <scope>NUCLEOTIDE SEQUENCE [LARGE SCALE GENOMIC DNA]</scope>
    <source>
        <strain evidence="17">yFS275 / FY16936</strain>
    </source>
</reference>
<evidence type="ECO:0000256" key="10">
    <source>
        <dbReference type="ARBA" id="ARBA00023306"/>
    </source>
</evidence>
<dbReference type="STRING" id="402676.B6JWL6"/>
<dbReference type="AlphaFoldDB" id="B6JWL6"/>
<evidence type="ECO:0000256" key="3">
    <source>
        <dbReference type="ARBA" id="ARBA00005498"/>
    </source>
</evidence>
<dbReference type="JaponicusDB" id="SJAG_00794">
    <property type="gene designation" value="nuf2"/>
</dbReference>
<dbReference type="OMA" id="YLKMEAH"/>
<dbReference type="PANTHER" id="PTHR21650">
    <property type="entry name" value="MEMBRALIN/KINETOCHORE PROTEIN NUF2"/>
    <property type="match status" value="1"/>
</dbReference>
<evidence type="ECO:0000256" key="4">
    <source>
        <dbReference type="ARBA" id="ARBA00022454"/>
    </source>
</evidence>
<gene>
    <name evidence="16" type="primary">nuf2</name>
    <name evidence="15" type="ORF">SJAG_00794</name>
</gene>
<dbReference type="GO" id="GO:0000073">
    <property type="term" value="P:initial mitotic spindle pole body separation"/>
    <property type="evidence" value="ECO:0007669"/>
    <property type="project" value="EnsemblFungi"/>
</dbReference>
<dbReference type="RefSeq" id="XP_002172060.2">
    <property type="nucleotide sequence ID" value="XM_002172024.2"/>
</dbReference>
<dbReference type="Pfam" id="PF03800">
    <property type="entry name" value="Nuf2"/>
    <property type="match status" value="1"/>
</dbReference>
<evidence type="ECO:0000256" key="1">
    <source>
        <dbReference type="ARBA" id="ARBA00004123"/>
    </source>
</evidence>
<organism evidence="15 17">
    <name type="scientific">Schizosaccharomyces japonicus (strain yFS275 / FY16936)</name>
    <name type="common">Fission yeast</name>
    <dbReference type="NCBI Taxonomy" id="402676"/>
    <lineage>
        <taxon>Eukaryota</taxon>
        <taxon>Fungi</taxon>
        <taxon>Dikarya</taxon>
        <taxon>Ascomycota</taxon>
        <taxon>Taphrinomycotina</taxon>
        <taxon>Schizosaccharomycetes</taxon>
        <taxon>Schizosaccharomycetales</taxon>
        <taxon>Schizosaccharomycetaceae</taxon>
        <taxon>Schizosaccharomyces</taxon>
    </lineage>
</organism>
<dbReference type="GO" id="GO:0031262">
    <property type="term" value="C:Ndc80 complex"/>
    <property type="evidence" value="ECO:0000318"/>
    <property type="project" value="GO_Central"/>
</dbReference>
<dbReference type="eggNOG" id="KOG4438">
    <property type="taxonomic scope" value="Eukaryota"/>
</dbReference>
<feature type="domain" description="Nuf2 DHR10-like" evidence="14">
    <location>
        <begin position="243"/>
        <end position="359"/>
    </location>
</feature>
<dbReference type="OrthoDB" id="8194677at2759"/>
<name>B6JWL6_SCHJY</name>
<evidence type="ECO:0000256" key="5">
    <source>
        <dbReference type="ARBA" id="ARBA00022618"/>
    </source>
</evidence>
<dbReference type="GO" id="GO:0035974">
    <property type="term" value="C:meiotic spindle pole body"/>
    <property type="evidence" value="ECO:0007669"/>
    <property type="project" value="EnsemblFungi"/>
</dbReference>
<dbReference type="GO" id="GO:0140456">
    <property type="term" value="P:initial meiotic spindle pole body separation"/>
    <property type="evidence" value="ECO:0007669"/>
    <property type="project" value="EnsemblFungi"/>
</dbReference>
<keyword evidence="9" id="KW-0539">Nucleus</keyword>
<evidence type="ECO:0000256" key="12">
    <source>
        <dbReference type="SAM" id="Coils"/>
    </source>
</evidence>
<dbReference type="GO" id="GO:0051301">
    <property type="term" value="P:cell division"/>
    <property type="evidence" value="ECO:0007669"/>
    <property type="project" value="UniProtKB-KW"/>
</dbReference>
<keyword evidence="17" id="KW-1185">Reference proteome</keyword>
<dbReference type="GO" id="GO:0007052">
    <property type="term" value="P:mitotic spindle organization"/>
    <property type="evidence" value="ECO:0000318"/>
    <property type="project" value="GO_Central"/>
</dbReference>
<comment type="subcellular location">
    <subcellularLocation>
        <location evidence="2">Chromosome</location>
        <location evidence="2">Centromere</location>
        <location evidence="2">Kinetochore</location>
    </subcellularLocation>
    <subcellularLocation>
        <location evidence="1">Nucleus</location>
    </subcellularLocation>
</comment>
<dbReference type="GO" id="GO:0051315">
    <property type="term" value="P:attachment of mitotic spindle microtubules to kinetochore"/>
    <property type="evidence" value="ECO:0000318"/>
    <property type="project" value="GO_Central"/>
</dbReference>
<keyword evidence="10" id="KW-0131">Cell cycle</keyword>
<dbReference type="GO" id="GO:0045132">
    <property type="term" value="P:meiotic chromosome segregation"/>
    <property type="evidence" value="ECO:0000318"/>
    <property type="project" value="GO_Central"/>
</dbReference>
<dbReference type="PANTHER" id="PTHR21650:SF2">
    <property type="entry name" value="KINETOCHORE PROTEIN NUF2"/>
    <property type="match status" value="1"/>
</dbReference>
<dbReference type="GO" id="GO:0051383">
    <property type="term" value="P:kinetochore organization"/>
    <property type="evidence" value="ECO:0000318"/>
    <property type="project" value="GO_Central"/>
</dbReference>
<dbReference type="GO" id="GO:1990571">
    <property type="term" value="P:meiotic centromere clustering"/>
    <property type="evidence" value="ECO:0007669"/>
    <property type="project" value="EnsemblFungi"/>
</dbReference>
<evidence type="ECO:0000256" key="9">
    <source>
        <dbReference type="ARBA" id="ARBA00023242"/>
    </source>
</evidence>
<keyword evidence="5" id="KW-0132">Cell division</keyword>
<dbReference type="GO" id="GO:0005634">
    <property type="term" value="C:nucleus"/>
    <property type="evidence" value="ECO:0007669"/>
    <property type="project" value="UniProtKB-SubCell"/>
</dbReference>
<dbReference type="Gene3D" id="1.20.5.1700">
    <property type="match status" value="1"/>
</dbReference>
<feature type="coiled-coil region" evidence="12">
    <location>
        <begin position="246"/>
        <end position="374"/>
    </location>
</feature>
<dbReference type="HOGENOM" id="CLU_025461_1_1_1"/>
<evidence type="ECO:0000313" key="16">
    <source>
        <dbReference type="JaponicusDB" id="SJAG_00794"/>
    </source>
</evidence>
<sequence>MSHKFTFVSLSSAEILTCMNGLGIPFSKEDLTKPTPARVQALYEEFLYMFMGVTNQDVEGRLNKLREEVENLDSMQDTLMFMMFYQKVVQFMHKISVDDFSLRDLLKPEAARLRRILSGVINFAKCREQKLPLFDEYMQKRETILRICTSWRKVGPEEHSQEPEIKQLQQENEVLRETLRTMKKTQLQAKAEYDKLKSEAKELMSKVQSTVFFIQSAVQEVDRLRSCIVHSPEKLKTTLTDMSSTLSADKLTLSQLEQKRRQLQTRSGALTLAETDLNSCIKALDECVLELEKLEQASQLCYTNRELYDQRLLTQKETEFRKEQLLRQLHNAKEKLDREQRFGASKLAAAQERIDKTREEYQIISQERAQKLKETEKKKALITSLEQQIHKAHEDAEYQMQAIKTEFAKLSAHVELYMAEMYNAMQASS</sequence>
<evidence type="ECO:0000256" key="8">
    <source>
        <dbReference type="ARBA" id="ARBA00023054"/>
    </source>
</evidence>
<dbReference type="Gene3D" id="1.10.418.60">
    <property type="entry name" value="Ncd80 complex, Nuf2 subunit"/>
    <property type="match status" value="1"/>
</dbReference>
<accession>B6JWL6</accession>
<comment type="similarity">
    <text evidence="3">Belongs to the NUF2 family.</text>
</comment>
<dbReference type="InterPro" id="IPR041112">
    <property type="entry name" value="Nuf2_DHR10-like"/>
</dbReference>
<evidence type="ECO:0000259" key="13">
    <source>
        <dbReference type="Pfam" id="PF03800"/>
    </source>
</evidence>
<dbReference type="EMBL" id="KE651166">
    <property type="protein sequence ID" value="EEB05767.2"/>
    <property type="molecule type" value="Genomic_DNA"/>
</dbReference>
<evidence type="ECO:0000259" key="14">
    <source>
        <dbReference type="Pfam" id="PF18595"/>
    </source>
</evidence>
<dbReference type="InterPro" id="IPR038275">
    <property type="entry name" value="Nuf2_N_sf"/>
</dbReference>
<keyword evidence="7" id="KW-0995">Kinetochore</keyword>
<dbReference type="VEuPathDB" id="FungiDB:SJAG_00794"/>
<dbReference type="GeneID" id="7048868"/>
<proteinExistence type="inferred from homology"/>
<dbReference type="Pfam" id="PF18595">
    <property type="entry name" value="Nuf2_DHR10-like"/>
    <property type="match status" value="1"/>
</dbReference>
<dbReference type="GO" id="GO:0008017">
    <property type="term" value="F:microtubule binding"/>
    <property type="evidence" value="ECO:0007669"/>
    <property type="project" value="EnsemblFungi"/>
</dbReference>
<keyword evidence="6" id="KW-0498">Mitosis</keyword>
<evidence type="ECO:0000256" key="7">
    <source>
        <dbReference type="ARBA" id="ARBA00022838"/>
    </source>
</evidence>
<protein>
    <submittedName>
        <fullName evidence="15">Spindle pole body protein Nuf2</fullName>
    </submittedName>
</protein>
<dbReference type="GO" id="GO:0044877">
    <property type="term" value="F:protein-containing complex binding"/>
    <property type="evidence" value="ECO:0000318"/>
    <property type="project" value="GO_Central"/>
</dbReference>
<evidence type="ECO:0000256" key="11">
    <source>
        <dbReference type="ARBA" id="ARBA00023328"/>
    </source>
</evidence>
<dbReference type="InterPro" id="IPR005549">
    <property type="entry name" value="Kinetochore_Nuf2_N"/>
</dbReference>
<dbReference type="Proteomes" id="UP000001744">
    <property type="component" value="Unassembled WGS sequence"/>
</dbReference>
<evidence type="ECO:0000256" key="6">
    <source>
        <dbReference type="ARBA" id="ARBA00022776"/>
    </source>
</evidence>
<evidence type="ECO:0000313" key="17">
    <source>
        <dbReference type="Proteomes" id="UP000001744"/>
    </source>
</evidence>
<evidence type="ECO:0000313" key="15">
    <source>
        <dbReference type="EMBL" id="EEB05767.2"/>
    </source>
</evidence>
<dbReference type="GO" id="GO:0140483">
    <property type="term" value="F:kinetochore adaptor activity"/>
    <property type="evidence" value="ECO:0007669"/>
    <property type="project" value="EnsemblFungi"/>
</dbReference>